<proteinExistence type="predicted"/>
<name>A0A084WLK4_ANOSI</name>
<evidence type="ECO:0000313" key="3">
    <source>
        <dbReference type="Proteomes" id="UP000030765"/>
    </source>
</evidence>
<sequence>MHMVAGDGETSSSNVICSWRCCTVPCSISYQSTLQLGSNMIWTAARLDRKERDVGNAIAIAEEAQKHTY</sequence>
<evidence type="ECO:0000313" key="2">
    <source>
        <dbReference type="EnsemblMetazoa" id="ASIC019156-PA"/>
    </source>
</evidence>
<evidence type="ECO:0000313" key="1">
    <source>
        <dbReference type="EMBL" id="KFB51098.1"/>
    </source>
</evidence>
<accession>A0A084WLK4</accession>
<keyword evidence="3" id="KW-1185">Reference proteome</keyword>
<dbReference type="Proteomes" id="UP000030765">
    <property type="component" value="Unassembled WGS sequence"/>
</dbReference>
<organism evidence="1">
    <name type="scientific">Anopheles sinensis</name>
    <name type="common">Mosquito</name>
    <dbReference type="NCBI Taxonomy" id="74873"/>
    <lineage>
        <taxon>Eukaryota</taxon>
        <taxon>Metazoa</taxon>
        <taxon>Ecdysozoa</taxon>
        <taxon>Arthropoda</taxon>
        <taxon>Hexapoda</taxon>
        <taxon>Insecta</taxon>
        <taxon>Pterygota</taxon>
        <taxon>Neoptera</taxon>
        <taxon>Endopterygota</taxon>
        <taxon>Diptera</taxon>
        <taxon>Nematocera</taxon>
        <taxon>Culicoidea</taxon>
        <taxon>Culicidae</taxon>
        <taxon>Anophelinae</taxon>
        <taxon>Anopheles</taxon>
    </lineage>
</organism>
<reference evidence="2" key="2">
    <citation type="submission" date="2020-05" db="UniProtKB">
        <authorList>
            <consortium name="EnsemblMetazoa"/>
        </authorList>
    </citation>
    <scope>IDENTIFICATION</scope>
</reference>
<dbReference type="EMBL" id="KE525350">
    <property type="protein sequence ID" value="KFB51098.1"/>
    <property type="molecule type" value="Genomic_DNA"/>
</dbReference>
<gene>
    <name evidence="1" type="ORF">ZHAS_00019156</name>
</gene>
<dbReference type="AlphaFoldDB" id="A0A084WLK4"/>
<dbReference type="VEuPathDB" id="VectorBase:ASIC019156"/>
<dbReference type="EMBL" id="ATLV01024251">
    <property type="status" value="NOT_ANNOTATED_CDS"/>
    <property type="molecule type" value="Genomic_DNA"/>
</dbReference>
<reference evidence="1 3" key="1">
    <citation type="journal article" date="2014" name="BMC Genomics">
        <title>Genome sequence of Anopheles sinensis provides insight into genetics basis of mosquito competence for malaria parasites.</title>
        <authorList>
            <person name="Zhou D."/>
            <person name="Zhang D."/>
            <person name="Ding G."/>
            <person name="Shi L."/>
            <person name="Hou Q."/>
            <person name="Ye Y."/>
            <person name="Xu Y."/>
            <person name="Zhou H."/>
            <person name="Xiong C."/>
            <person name="Li S."/>
            <person name="Yu J."/>
            <person name="Hong S."/>
            <person name="Yu X."/>
            <person name="Zou P."/>
            <person name="Chen C."/>
            <person name="Chang X."/>
            <person name="Wang W."/>
            <person name="Lv Y."/>
            <person name="Sun Y."/>
            <person name="Ma L."/>
            <person name="Shen B."/>
            <person name="Zhu C."/>
        </authorList>
    </citation>
    <scope>NUCLEOTIDE SEQUENCE [LARGE SCALE GENOMIC DNA]</scope>
</reference>
<protein>
    <submittedName>
        <fullName evidence="1 2">Uncharacterized protein</fullName>
    </submittedName>
</protein>
<dbReference type="EnsemblMetazoa" id="ASIC019156-RA">
    <property type="protein sequence ID" value="ASIC019156-PA"/>
    <property type="gene ID" value="ASIC019156"/>
</dbReference>